<accession>A0A1C3PFZ3</accession>
<reference evidence="2" key="1">
    <citation type="submission" date="2016-02" db="EMBL/GenBank/DDBJ databases">
        <authorList>
            <person name="Wibberg D."/>
        </authorList>
    </citation>
    <scope>NUCLEOTIDE SEQUENCE [LARGE SCALE GENOMIC DNA]</scope>
</reference>
<protein>
    <submittedName>
        <fullName evidence="1">Uncharacterized protein</fullName>
    </submittedName>
</protein>
<proteinExistence type="predicted"/>
<keyword evidence="2" id="KW-1185">Reference proteome</keyword>
<sequence>MPVPPGAWPATAVLGHVPMLSSPFVSASLFVPFTPSAPPTPFAEQPKREKPR</sequence>
<dbReference type="Proteomes" id="UP000199013">
    <property type="component" value="Unassembled WGS sequence"/>
</dbReference>
<gene>
    <name evidence="1" type="ORF">FDG2_5976</name>
</gene>
<name>A0A1C3PFZ3_9ACTN</name>
<evidence type="ECO:0000313" key="1">
    <source>
        <dbReference type="EMBL" id="SBW28773.1"/>
    </source>
</evidence>
<dbReference type="AlphaFoldDB" id="A0A1C3PFZ3"/>
<evidence type="ECO:0000313" key="2">
    <source>
        <dbReference type="Proteomes" id="UP000199013"/>
    </source>
</evidence>
<dbReference type="EMBL" id="FLUV01002469">
    <property type="protein sequence ID" value="SBW28773.1"/>
    <property type="molecule type" value="Genomic_DNA"/>
</dbReference>
<organism evidence="1 2">
    <name type="scientific">Candidatus Protofrankia californiensis</name>
    <dbReference type="NCBI Taxonomy" id="1839754"/>
    <lineage>
        <taxon>Bacteria</taxon>
        <taxon>Bacillati</taxon>
        <taxon>Actinomycetota</taxon>
        <taxon>Actinomycetes</taxon>
        <taxon>Frankiales</taxon>
        <taxon>Frankiaceae</taxon>
        <taxon>Protofrankia</taxon>
    </lineage>
</organism>